<protein>
    <submittedName>
        <fullName evidence="1">Uncharacterized protein</fullName>
    </submittedName>
</protein>
<dbReference type="Proteomes" id="UP001501020">
    <property type="component" value="Unassembled WGS sequence"/>
</dbReference>
<organism evidence="1 2">
    <name type="scientific">Actinomadura napierensis</name>
    <dbReference type="NCBI Taxonomy" id="267854"/>
    <lineage>
        <taxon>Bacteria</taxon>
        <taxon>Bacillati</taxon>
        <taxon>Actinomycetota</taxon>
        <taxon>Actinomycetes</taxon>
        <taxon>Streptosporangiales</taxon>
        <taxon>Thermomonosporaceae</taxon>
        <taxon>Actinomadura</taxon>
    </lineage>
</organism>
<reference evidence="2" key="1">
    <citation type="journal article" date="2019" name="Int. J. Syst. Evol. Microbiol.">
        <title>The Global Catalogue of Microorganisms (GCM) 10K type strain sequencing project: providing services to taxonomists for standard genome sequencing and annotation.</title>
        <authorList>
            <consortium name="The Broad Institute Genomics Platform"/>
            <consortium name="The Broad Institute Genome Sequencing Center for Infectious Disease"/>
            <person name="Wu L."/>
            <person name="Ma J."/>
        </authorList>
    </citation>
    <scope>NUCLEOTIDE SEQUENCE [LARGE SCALE GENOMIC DNA]</scope>
    <source>
        <strain evidence="2">JCM 13850</strain>
    </source>
</reference>
<sequence>MSSMIPLSSPEGLADSLGLNLSEGFRLAHSAVEVTASGDFYVLSVFWPDERHRDMRGLLTRYGGDARPLAAAVFGPAGTPGSRFPELPGSLCVLPDGTVALSGGMNRTYLVDRDLTRLMGAWPGTTGTGLFGLQDMDWEKHYATAFAAAVQATPSDRLMCVLAEYGARNLGRYSTNLVGLADGPLTPGSRPDITLLASLDPEPSHQDDSHGIPYTVHNGAAGGFGNRPAPGLPELTRRRWPELDWSTHPRFGSPIVVADDRFLVPVFDRHDRRWSPFVFALLDSAGTLVGRLEGLDFNERSPYIGKKYTVVADPVRSRVFHQSSHGLHVWDTDGQPLTTLPTSEKPYKPLRRLGLWGCSPTGDLLLRHQEHNLLVRIPVPRDPAELGPAVESVLPTLTRERNHLKKTHTPIGWTWTNDLEPTRF</sequence>
<name>A0ABP5M736_9ACTN</name>
<comment type="caution">
    <text evidence="1">The sequence shown here is derived from an EMBL/GenBank/DDBJ whole genome shotgun (WGS) entry which is preliminary data.</text>
</comment>
<evidence type="ECO:0000313" key="2">
    <source>
        <dbReference type="Proteomes" id="UP001501020"/>
    </source>
</evidence>
<keyword evidence="2" id="KW-1185">Reference proteome</keyword>
<gene>
    <name evidence="1" type="ORF">GCM10009727_89400</name>
</gene>
<evidence type="ECO:0000313" key="1">
    <source>
        <dbReference type="EMBL" id="GAA2168186.1"/>
    </source>
</evidence>
<proteinExistence type="predicted"/>
<accession>A0ABP5M736</accession>
<dbReference type="EMBL" id="BAAAMR010000153">
    <property type="protein sequence ID" value="GAA2168186.1"/>
    <property type="molecule type" value="Genomic_DNA"/>
</dbReference>